<accession>A0AAD3H1M0</accession>
<reference evidence="2 3" key="1">
    <citation type="journal article" date="2021" name="Sci. Rep.">
        <title>The genome of the diatom Chaetoceros tenuissimus carries an ancient integrated fragment of an extant virus.</title>
        <authorList>
            <person name="Hongo Y."/>
            <person name="Kimura K."/>
            <person name="Takaki Y."/>
            <person name="Yoshida Y."/>
            <person name="Baba S."/>
            <person name="Kobayashi G."/>
            <person name="Nagasaki K."/>
            <person name="Hano T."/>
            <person name="Tomaru Y."/>
        </authorList>
    </citation>
    <scope>NUCLEOTIDE SEQUENCE [LARGE SCALE GENOMIC DNA]</scope>
    <source>
        <strain evidence="2 3">NIES-3715</strain>
    </source>
</reference>
<dbReference type="SUPFAM" id="SSF53335">
    <property type="entry name" value="S-adenosyl-L-methionine-dependent methyltransferases"/>
    <property type="match status" value="1"/>
</dbReference>
<feature type="region of interest" description="Disordered" evidence="1">
    <location>
        <begin position="80"/>
        <end position="139"/>
    </location>
</feature>
<comment type="caution">
    <text evidence="2">The sequence shown here is derived from an EMBL/GenBank/DDBJ whole genome shotgun (WGS) entry which is preliminary data.</text>
</comment>
<gene>
    <name evidence="2" type="ORF">CTEN210_03727</name>
</gene>
<dbReference type="EMBL" id="BLLK01000022">
    <property type="protein sequence ID" value="GFH47252.1"/>
    <property type="molecule type" value="Genomic_DNA"/>
</dbReference>
<dbReference type="InterPro" id="IPR010719">
    <property type="entry name" value="MnmM_MeTrfase"/>
</dbReference>
<evidence type="ECO:0000313" key="3">
    <source>
        <dbReference type="Proteomes" id="UP001054902"/>
    </source>
</evidence>
<evidence type="ECO:0000256" key="1">
    <source>
        <dbReference type="SAM" id="MobiDB-lite"/>
    </source>
</evidence>
<dbReference type="PANTHER" id="PTHR35276:SF1">
    <property type="entry name" value="TRNA (MNM(5)S(2)U34)-METHYLTRANSFERASE, CHLOROPLASTIC"/>
    <property type="match status" value="1"/>
</dbReference>
<dbReference type="InterPro" id="IPR029063">
    <property type="entry name" value="SAM-dependent_MTases_sf"/>
</dbReference>
<keyword evidence="3" id="KW-1185">Reference proteome</keyword>
<proteinExistence type="predicted"/>
<protein>
    <submittedName>
        <fullName evidence="2">Uncharacterized protein</fullName>
    </submittedName>
</protein>
<evidence type="ECO:0000313" key="2">
    <source>
        <dbReference type="EMBL" id="GFH47252.1"/>
    </source>
</evidence>
<dbReference type="AlphaFoldDB" id="A0AAD3H1M0"/>
<dbReference type="PANTHER" id="PTHR35276">
    <property type="entry name" value="S-ADENOSYL-L-METHIONINE-DEPENDENT METHYLTRANSFERASES SUPERFAMILY PROTEIN"/>
    <property type="match status" value="1"/>
</dbReference>
<sequence>MKVLSPILAQLLSVSFQRQSYAFQAGNSRVNLVGTTTRRVSTFMSKDGEVNGSTQGSDNNMRPMVESLLSSTMNRAMSTLSTDSVSEQTSTSKRNVSKNDVIDAAVVRATDQVKKEEGNSKTKDKKQSTKKQKDTQQSYLQNASVTPTALGHTLWQQVIQPYKDIVVDATAGNGKDSLMLAQMLFPNNEAEYTMDETADNEKPRLICIDIQKEACENTLELLGEYLPDEIMENHIEVLHQSHAPMPSLTKESAGLVCYNLGYLPGVNKKSFQTQMMTSIYSIADSALLIRKGGLLSVMSYPGNGWKEHCAVNYFMEGLAMFTTRNEGGWRAYVDSIPTDYELEEQHVKFYGGDHESVSSTEEVSVRETVRLALERVKGDGAEKQTWRVFDHRPLGRPLSPILFTGMRIK</sequence>
<dbReference type="Gene3D" id="3.40.50.150">
    <property type="entry name" value="Vaccinia Virus protein VP39"/>
    <property type="match status" value="1"/>
</dbReference>
<feature type="compositionally biased region" description="Polar residues" evidence="1">
    <location>
        <begin position="80"/>
        <end position="94"/>
    </location>
</feature>
<organism evidence="2 3">
    <name type="scientific">Chaetoceros tenuissimus</name>
    <dbReference type="NCBI Taxonomy" id="426638"/>
    <lineage>
        <taxon>Eukaryota</taxon>
        <taxon>Sar</taxon>
        <taxon>Stramenopiles</taxon>
        <taxon>Ochrophyta</taxon>
        <taxon>Bacillariophyta</taxon>
        <taxon>Coscinodiscophyceae</taxon>
        <taxon>Chaetocerotophycidae</taxon>
        <taxon>Chaetocerotales</taxon>
        <taxon>Chaetocerotaceae</taxon>
        <taxon>Chaetoceros</taxon>
    </lineage>
</organism>
<dbReference type="Proteomes" id="UP001054902">
    <property type="component" value="Unassembled WGS sequence"/>
</dbReference>
<feature type="compositionally biased region" description="Basic and acidic residues" evidence="1">
    <location>
        <begin position="111"/>
        <end position="134"/>
    </location>
</feature>
<name>A0AAD3H1M0_9STRA</name>
<dbReference type="Pfam" id="PF06962">
    <property type="entry name" value="rRNA_methylase"/>
    <property type="match status" value="1"/>
</dbReference>